<dbReference type="RefSeq" id="XP_013426551.1">
    <property type="nucleotide sequence ID" value="XM_013571097.1"/>
</dbReference>
<dbReference type="OrthoDB" id="439046at2759"/>
<dbReference type="Proteomes" id="UP000027730">
    <property type="component" value="Unassembled WGS sequence"/>
</dbReference>
<feature type="domain" description="Fido" evidence="3">
    <location>
        <begin position="117"/>
        <end position="272"/>
    </location>
</feature>
<gene>
    <name evidence="4" type="ORF">M436DRAFT_48226</name>
</gene>
<accession>A0A074WM68</accession>
<dbReference type="SUPFAM" id="SSF140931">
    <property type="entry name" value="Fic-like"/>
    <property type="match status" value="1"/>
</dbReference>
<feature type="active site" evidence="1">
    <location>
        <position position="207"/>
    </location>
</feature>
<dbReference type="PROSITE" id="PS51459">
    <property type="entry name" value="FIDO"/>
    <property type="match status" value="1"/>
</dbReference>
<proteinExistence type="predicted"/>
<evidence type="ECO:0000256" key="1">
    <source>
        <dbReference type="PIRSR" id="PIRSR640198-1"/>
    </source>
</evidence>
<evidence type="ECO:0000259" key="3">
    <source>
        <dbReference type="PROSITE" id="PS51459"/>
    </source>
</evidence>
<dbReference type="AlphaFoldDB" id="A0A074WM68"/>
<dbReference type="Gene3D" id="1.10.3290.10">
    <property type="entry name" value="Fido-like domain"/>
    <property type="match status" value="1"/>
</dbReference>
<feature type="binding site" evidence="2">
    <location>
        <begin position="211"/>
        <end position="218"/>
    </location>
    <ligand>
        <name>ATP</name>
        <dbReference type="ChEBI" id="CHEBI:30616"/>
    </ligand>
</feature>
<dbReference type="InterPro" id="IPR040198">
    <property type="entry name" value="Fido_containing"/>
</dbReference>
<dbReference type="STRING" id="1043004.A0A074WM68"/>
<dbReference type="GO" id="GO:0005524">
    <property type="term" value="F:ATP binding"/>
    <property type="evidence" value="ECO:0007669"/>
    <property type="project" value="UniProtKB-KW"/>
</dbReference>
<protein>
    <submittedName>
        <fullName evidence="4">Fic-domain-containing protein</fullName>
    </submittedName>
</protein>
<dbReference type="InterPro" id="IPR003812">
    <property type="entry name" value="Fido"/>
</dbReference>
<reference evidence="4 5" key="1">
    <citation type="journal article" date="2014" name="BMC Genomics">
        <title>Genome sequencing of four Aureobasidium pullulans varieties: biotechnological potential, stress tolerance, and description of new species.</title>
        <authorList>
            <person name="Gostin Ar C."/>
            <person name="Ohm R.A."/>
            <person name="Kogej T."/>
            <person name="Sonjak S."/>
            <person name="Turk M."/>
            <person name="Zajc J."/>
            <person name="Zalar P."/>
            <person name="Grube M."/>
            <person name="Sun H."/>
            <person name="Han J."/>
            <person name="Sharma A."/>
            <person name="Chiniquy J."/>
            <person name="Ngan C.Y."/>
            <person name="Lipzen A."/>
            <person name="Barry K."/>
            <person name="Grigoriev I.V."/>
            <person name="Gunde-Cimerman N."/>
        </authorList>
    </citation>
    <scope>NUCLEOTIDE SEQUENCE [LARGE SCALE GENOMIC DNA]</scope>
    <source>
        <strain evidence="4 5">CBS 147.97</strain>
    </source>
</reference>
<dbReference type="GeneID" id="25410840"/>
<dbReference type="PANTHER" id="PTHR13504:SF38">
    <property type="entry name" value="FIDO DOMAIN-CONTAINING PROTEIN"/>
    <property type="match status" value="1"/>
</dbReference>
<keyword evidence="2" id="KW-0547">Nucleotide-binding</keyword>
<sequence>MKGPYNWLNFNHDPEDLFLENQILMNDISNLLKAPAPARNIALDKHLVKDLTRVVHGSNLIESAGSNFDVTSKYCSKVFQGEPITEEITKVGVREVFQHARALSFIIDGIVIHEKPLTESIILETHKILTYKVDSAGGDKYTEYGGIYRTVHVGAGLTPFAAPENVPAEMRAMIAEYNRDINAADLAGHLDPYMLAAKYCHKFVNIHPFVDGNGRTCRLILNAILLAYAGVVVPLGETEFDREIYLSVACRASEAQQNWDPEDTEENEYQPAPWSELPYLVLMVANRSLKNTKTALT</sequence>
<organism evidence="4 5">
    <name type="scientific">Aureobasidium namibiae CBS 147.97</name>
    <dbReference type="NCBI Taxonomy" id="1043004"/>
    <lineage>
        <taxon>Eukaryota</taxon>
        <taxon>Fungi</taxon>
        <taxon>Dikarya</taxon>
        <taxon>Ascomycota</taxon>
        <taxon>Pezizomycotina</taxon>
        <taxon>Dothideomycetes</taxon>
        <taxon>Dothideomycetidae</taxon>
        <taxon>Dothideales</taxon>
        <taxon>Saccotheciaceae</taxon>
        <taxon>Aureobasidium</taxon>
    </lineage>
</organism>
<evidence type="ECO:0000313" key="4">
    <source>
        <dbReference type="EMBL" id="KEQ72674.1"/>
    </source>
</evidence>
<dbReference type="HOGENOM" id="CLU_053737_0_0_1"/>
<dbReference type="Pfam" id="PF02661">
    <property type="entry name" value="Fic"/>
    <property type="match status" value="1"/>
</dbReference>
<keyword evidence="5" id="KW-1185">Reference proteome</keyword>
<name>A0A074WM68_9PEZI</name>
<evidence type="ECO:0000313" key="5">
    <source>
        <dbReference type="Proteomes" id="UP000027730"/>
    </source>
</evidence>
<dbReference type="EMBL" id="KL584711">
    <property type="protein sequence ID" value="KEQ72674.1"/>
    <property type="molecule type" value="Genomic_DNA"/>
</dbReference>
<dbReference type="PANTHER" id="PTHR13504">
    <property type="entry name" value="FIDO DOMAIN-CONTAINING PROTEIN DDB_G0283145"/>
    <property type="match status" value="1"/>
</dbReference>
<keyword evidence="2" id="KW-0067">ATP-binding</keyword>
<dbReference type="InterPro" id="IPR036597">
    <property type="entry name" value="Fido-like_dom_sf"/>
</dbReference>
<evidence type="ECO:0000256" key="2">
    <source>
        <dbReference type="PIRSR" id="PIRSR640198-2"/>
    </source>
</evidence>